<proteinExistence type="predicted"/>
<dbReference type="EMBL" id="BNDY01000017">
    <property type="protein sequence ID" value="GHI40536.1"/>
    <property type="molecule type" value="Genomic_DNA"/>
</dbReference>
<accession>A0ABQ3QTC2</accession>
<keyword evidence="2" id="KW-1185">Reference proteome</keyword>
<organism evidence="1 2">
    <name type="scientific">Streptomyces violascens</name>
    <dbReference type="NCBI Taxonomy" id="67381"/>
    <lineage>
        <taxon>Bacteria</taxon>
        <taxon>Bacillati</taxon>
        <taxon>Actinomycetota</taxon>
        <taxon>Actinomycetes</taxon>
        <taxon>Kitasatosporales</taxon>
        <taxon>Streptomycetaceae</taxon>
        <taxon>Streptomyces</taxon>
    </lineage>
</organism>
<gene>
    <name evidence="1" type="ORF">Sviol_49440</name>
</gene>
<evidence type="ECO:0000313" key="1">
    <source>
        <dbReference type="EMBL" id="GHI40536.1"/>
    </source>
</evidence>
<evidence type="ECO:0000313" key="2">
    <source>
        <dbReference type="Proteomes" id="UP001050808"/>
    </source>
</evidence>
<protein>
    <submittedName>
        <fullName evidence="1">Uncharacterized protein</fullName>
    </submittedName>
</protein>
<reference evidence="1" key="1">
    <citation type="submission" date="2024-05" db="EMBL/GenBank/DDBJ databases">
        <title>Whole genome shotgun sequence of Streptomyces violascens NBRC 12920.</title>
        <authorList>
            <person name="Komaki H."/>
            <person name="Tamura T."/>
        </authorList>
    </citation>
    <scope>NUCLEOTIDE SEQUENCE</scope>
    <source>
        <strain evidence="1">NBRC 12920</strain>
    </source>
</reference>
<dbReference type="Proteomes" id="UP001050808">
    <property type="component" value="Unassembled WGS sequence"/>
</dbReference>
<comment type="caution">
    <text evidence="1">The sequence shown here is derived from an EMBL/GenBank/DDBJ whole genome shotgun (WGS) entry which is preliminary data.</text>
</comment>
<name>A0ABQ3QTC2_9ACTN</name>
<dbReference type="RefSeq" id="WP_226599285.1">
    <property type="nucleotide sequence ID" value="NZ_BNDY01000017.1"/>
</dbReference>
<sequence length="163" mass="17639">MQPAVLQAIESWEQSWNQAQASAVSALKSGFPFLVDQSRYVGCDDIRLQYAQAGLGEGRVCLDDEARVSIEFQAVPNTVITQAVDEIQFPYLDHSEGSLRDAPPGAYVYLCESSNAEFEFVVGAGGHGQVNVSFARVPDATAVLDALTGAFSEQHPRARQSET</sequence>